<evidence type="ECO:0000256" key="1">
    <source>
        <dbReference type="SAM" id="SignalP"/>
    </source>
</evidence>
<dbReference type="EMBL" id="MU254163">
    <property type="protein sequence ID" value="KAG9241745.1"/>
    <property type="molecule type" value="Genomic_DNA"/>
</dbReference>
<dbReference type="AlphaFoldDB" id="A0A9P7YYT1"/>
<comment type="caution">
    <text evidence="2">The sequence shown here is derived from an EMBL/GenBank/DDBJ whole genome shotgun (WGS) entry which is preliminary data.</text>
</comment>
<organism evidence="2 3">
    <name type="scientific">Calycina marina</name>
    <dbReference type="NCBI Taxonomy" id="1763456"/>
    <lineage>
        <taxon>Eukaryota</taxon>
        <taxon>Fungi</taxon>
        <taxon>Dikarya</taxon>
        <taxon>Ascomycota</taxon>
        <taxon>Pezizomycotina</taxon>
        <taxon>Leotiomycetes</taxon>
        <taxon>Helotiales</taxon>
        <taxon>Pezizellaceae</taxon>
        <taxon>Calycina</taxon>
    </lineage>
</organism>
<protein>
    <submittedName>
        <fullName evidence="2">Uncharacterized protein</fullName>
    </submittedName>
</protein>
<evidence type="ECO:0000313" key="3">
    <source>
        <dbReference type="Proteomes" id="UP000887226"/>
    </source>
</evidence>
<sequence length="443" mass="42927">MRISTSSIWLVAAVLGVHAQDHIHANRHAARNYEETLAGIKAALAEGLGYIPQQTAVIESKGVGPTSTIIQGKATPSLTAAPGNSTAATKPGIMSPGVAGNTTAAQATGIAPPNPPAAGDMTAASVPGVASPSSPGAALNGTTAPIAAHPIPAGVSAATVAPFAISPRSVQPSVMAASAPTAPNPTVAHGVSIVKPSGSVANVQGVGAPGEVVAGWGTIAADGHCACNCLCSSGSFATASIVAAPAIASPASVASVQSAAVPAVSSQAVASMHTTFSTTFATLIMPSASSVSVPPGVLVDTSSTPVVVSTAIAPTSVAVPSIQTSSASITTAVLSSTTSVISSTTAVLSSTTSIISSTTAVISSATSTLVPVAQSAVGQSSTLPMSLAATQYFTLALNADPTLQTQAQATAAVSQLLINPINIATFQLSSTLVLGNLANPTPV</sequence>
<feature type="chain" id="PRO_5040229839" evidence="1">
    <location>
        <begin position="20"/>
        <end position="443"/>
    </location>
</feature>
<dbReference type="Proteomes" id="UP000887226">
    <property type="component" value="Unassembled WGS sequence"/>
</dbReference>
<evidence type="ECO:0000313" key="2">
    <source>
        <dbReference type="EMBL" id="KAG9241745.1"/>
    </source>
</evidence>
<name>A0A9P7YYT1_9HELO</name>
<keyword evidence="1" id="KW-0732">Signal</keyword>
<gene>
    <name evidence="2" type="ORF">BJ878DRAFT_212447</name>
</gene>
<accession>A0A9P7YYT1</accession>
<reference evidence="2" key="1">
    <citation type="journal article" date="2021" name="IMA Fungus">
        <title>Genomic characterization of three marine fungi, including Emericellopsis atlantica sp. nov. with signatures of a generalist lifestyle and marine biomass degradation.</title>
        <authorList>
            <person name="Hagestad O.C."/>
            <person name="Hou L."/>
            <person name="Andersen J.H."/>
            <person name="Hansen E.H."/>
            <person name="Altermark B."/>
            <person name="Li C."/>
            <person name="Kuhnert E."/>
            <person name="Cox R.J."/>
            <person name="Crous P.W."/>
            <person name="Spatafora J.W."/>
            <person name="Lail K."/>
            <person name="Amirebrahimi M."/>
            <person name="Lipzen A."/>
            <person name="Pangilinan J."/>
            <person name="Andreopoulos W."/>
            <person name="Hayes R.D."/>
            <person name="Ng V."/>
            <person name="Grigoriev I.V."/>
            <person name="Jackson S.A."/>
            <person name="Sutton T.D.S."/>
            <person name="Dobson A.D.W."/>
            <person name="Rama T."/>
        </authorList>
    </citation>
    <scope>NUCLEOTIDE SEQUENCE</scope>
    <source>
        <strain evidence="2">TRa3180A</strain>
    </source>
</reference>
<keyword evidence="3" id="KW-1185">Reference proteome</keyword>
<proteinExistence type="predicted"/>
<feature type="signal peptide" evidence="1">
    <location>
        <begin position="1"/>
        <end position="19"/>
    </location>
</feature>